<keyword evidence="3" id="KW-1185">Reference proteome</keyword>
<evidence type="ECO:0000256" key="1">
    <source>
        <dbReference type="SAM" id="SignalP"/>
    </source>
</evidence>
<gene>
    <name evidence="2" type="ORF">PCOR1329_LOCUS67232</name>
</gene>
<organism evidence="2 3">
    <name type="scientific">Prorocentrum cordatum</name>
    <dbReference type="NCBI Taxonomy" id="2364126"/>
    <lineage>
        <taxon>Eukaryota</taxon>
        <taxon>Sar</taxon>
        <taxon>Alveolata</taxon>
        <taxon>Dinophyceae</taxon>
        <taxon>Prorocentrales</taxon>
        <taxon>Prorocentraceae</taxon>
        <taxon>Prorocentrum</taxon>
    </lineage>
</organism>
<name>A0ABN9WGX1_9DINO</name>
<feature type="signal peptide" evidence="1">
    <location>
        <begin position="1"/>
        <end position="18"/>
    </location>
</feature>
<proteinExistence type="predicted"/>
<comment type="caution">
    <text evidence="2">The sequence shown here is derived from an EMBL/GenBank/DDBJ whole genome shotgun (WGS) entry which is preliminary data.</text>
</comment>
<reference evidence="2" key="1">
    <citation type="submission" date="2023-10" db="EMBL/GenBank/DDBJ databases">
        <authorList>
            <person name="Chen Y."/>
            <person name="Shah S."/>
            <person name="Dougan E. K."/>
            <person name="Thang M."/>
            <person name="Chan C."/>
        </authorList>
    </citation>
    <scope>NUCLEOTIDE SEQUENCE [LARGE SCALE GENOMIC DNA]</scope>
</reference>
<accession>A0ABN9WGX1</accession>
<protein>
    <submittedName>
        <fullName evidence="2">Uncharacterized protein</fullName>
    </submittedName>
</protein>
<feature type="non-terminal residue" evidence="2">
    <location>
        <position position="183"/>
    </location>
</feature>
<feature type="chain" id="PRO_5045826028" evidence="1">
    <location>
        <begin position="19"/>
        <end position="183"/>
    </location>
</feature>
<evidence type="ECO:0000313" key="3">
    <source>
        <dbReference type="Proteomes" id="UP001189429"/>
    </source>
</evidence>
<feature type="non-terminal residue" evidence="2">
    <location>
        <position position="1"/>
    </location>
</feature>
<dbReference type="Proteomes" id="UP001189429">
    <property type="component" value="Unassembled WGS sequence"/>
</dbReference>
<sequence>PFRLVLTLCVCRDQLAVCLSLAFNADIWHVGAGCPRSRERTPQPPSVDRVEAAIVTLCLRGFSRENSILPVLPFSAGRALFPLRPAPRARDRLLGDDVSQDGESAVRKVSNSASGHCPDSTTPTPEHPFIFYHAEHCNGEVLTHILVDGLKALPVTNTTVGSAITARRTPAAAAGPAPLGRAA</sequence>
<evidence type="ECO:0000313" key="2">
    <source>
        <dbReference type="EMBL" id="CAK0885696.1"/>
    </source>
</evidence>
<dbReference type="EMBL" id="CAUYUJ010018705">
    <property type="protein sequence ID" value="CAK0885696.1"/>
    <property type="molecule type" value="Genomic_DNA"/>
</dbReference>
<keyword evidence="1" id="KW-0732">Signal</keyword>